<reference evidence="9" key="1">
    <citation type="submission" date="2022-12" db="EMBL/GenBank/DDBJ databases">
        <title>Chromosome-level genome assembly of the bean flower thrips Megalurothrips usitatus.</title>
        <authorList>
            <person name="Ma L."/>
            <person name="Liu Q."/>
            <person name="Li H."/>
            <person name="Cai W."/>
        </authorList>
    </citation>
    <scope>NUCLEOTIDE SEQUENCE</scope>
    <source>
        <strain evidence="9">Cailab_2022a</strain>
    </source>
</reference>
<evidence type="ECO:0000256" key="1">
    <source>
        <dbReference type="ARBA" id="ARBA00004141"/>
    </source>
</evidence>
<keyword evidence="2 7" id="KW-0808">Transferase</keyword>
<dbReference type="InterPro" id="IPR001594">
    <property type="entry name" value="Palmitoyltrfase_DHHC"/>
</dbReference>
<dbReference type="GO" id="GO:0019706">
    <property type="term" value="F:protein-cysteine S-palmitoyltransferase activity"/>
    <property type="evidence" value="ECO:0007669"/>
    <property type="project" value="UniProtKB-EC"/>
</dbReference>
<gene>
    <name evidence="9" type="ORF">ONE63_009670</name>
</gene>
<dbReference type="EMBL" id="JAPTSV010000008">
    <property type="protein sequence ID" value="KAJ1524798.1"/>
    <property type="molecule type" value="Genomic_DNA"/>
</dbReference>
<dbReference type="AlphaFoldDB" id="A0AAV7XMA0"/>
<feature type="transmembrane region" description="Helical" evidence="7">
    <location>
        <begin position="20"/>
        <end position="42"/>
    </location>
</feature>
<keyword evidence="10" id="KW-1185">Reference proteome</keyword>
<feature type="transmembrane region" description="Helical" evidence="7">
    <location>
        <begin position="54"/>
        <end position="76"/>
    </location>
</feature>
<keyword evidence="3 7" id="KW-0812">Transmembrane</keyword>
<comment type="domain">
    <text evidence="7">The DHHC domain is required for palmitoyltransferase activity.</text>
</comment>
<evidence type="ECO:0000256" key="5">
    <source>
        <dbReference type="ARBA" id="ARBA00023136"/>
    </source>
</evidence>
<evidence type="ECO:0000256" key="7">
    <source>
        <dbReference type="RuleBase" id="RU079119"/>
    </source>
</evidence>
<dbReference type="GO" id="GO:0016020">
    <property type="term" value="C:membrane"/>
    <property type="evidence" value="ECO:0007669"/>
    <property type="project" value="UniProtKB-SubCell"/>
</dbReference>
<comment type="similarity">
    <text evidence="7">Belongs to the DHHC palmitoyltransferase family.</text>
</comment>
<dbReference type="EC" id="2.3.1.225" evidence="7"/>
<feature type="transmembrane region" description="Helical" evidence="7">
    <location>
        <begin position="198"/>
        <end position="216"/>
    </location>
</feature>
<evidence type="ECO:0000256" key="2">
    <source>
        <dbReference type="ARBA" id="ARBA00022679"/>
    </source>
</evidence>
<evidence type="ECO:0000259" key="8">
    <source>
        <dbReference type="Pfam" id="PF01529"/>
    </source>
</evidence>
<feature type="domain" description="Palmitoyltransferase DHHC" evidence="8">
    <location>
        <begin position="93"/>
        <end position="232"/>
    </location>
</feature>
<evidence type="ECO:0000313" key="9">
    <source>
        <dbReference type="EMBL" id="KAJ1524798.1"/>
    </source>
</evidence>
<keyword evidence="4 7" id="KW-1133">Transmembrane helix</keyword>
<dbReference type="PANTHER" id="PTHR12246">
    <property type="entry name" value="PALMITOYLTRANSFERASE ZDHHC16"/>
    <property type="match status" value="1"/>
</dbReference>
<organism evidence="9 10">
    <name type="scientific">Megalurothrips usitatus</name>
    <name type="common">bean blossom thrips</name>
    <dbReference type="NCBI Taxonomy" id="439358"/>
    <lineage>
        <taxon>Eukaryota</taxon>
        <taxon>Metazoa</taxon>
        <taxon>Ecdysozoa</taxon>
        <taxon>Arthropoda</taxon>
        <taxon>Hexapoda</taxon>
        <taxon>Insecta</taxon>
        <taxon>Pterygota</taxon>
        <taxon>Neoptera</taxon>
        <taxon>Paraneoptera</taxon>
        <taxon>Thysanoptera</taxon>
        <taxon>Terebrantia</taxon>
        <taxon>Thripoidea</taxon>
        <taxon>Thripidae</taxon>
        <taxon>Megalurothrips</taxon>
    </lineage>
</organism>
<evidence type="ECO:0000256" key="3">
    <source>
        <dbReference type="ARBA" id="ARBA00022692"/>
    </source>
</evidence>
<comment type="catalytic activity">
    <reaction evidence="7">
        <text>L-cysteinyl-[protein] + hexadecanoyl-CoA = S-hexadecanoyl-L-cysteinyl-[protein] + CoA</text>
        <dbReference type="Rhea" id="RHEA:36683"/>
        <dbReference type="Rhea" id="RHEA-COMP:10131"/>
        <dbReference type="Rhea" id="RHEA-COMP:11032"/>
        <dbReference type="ChEBI" id="CHEBI:29950"/>
        <dbReference type="ChEBI" id="CHEBI:57287"/>
        <dbReference type="ChEBI" id="CHEBI:57379"/>
        <dbReference type="ChEBI" id="CHEBI:74151"/>
        <dbReference type="EC" id="2.3.1.225"/>
    </reaction>
</comment>
<evidence type="ECO:0000256" key="6">
    <source>
        <dbReference type="ARBA" id="ARBA00023315"/>
    </source>
</evidence>
<accession>A0AAV7XMA0</accession>
<comment type="subcellular location">
    <subcellularLocation>
        <location evidence="1">Membrane</location>
        <topology evidence="1">Multi-pass membrane protein</topology>
    </subcellularLocation>
</comment>
<sequence length="292" mass="33740">MGSFSIRFRTRLLPKRSIELGVLVVTLILIPTIYMFEMFVVIPTVWKSWPLFQNIIYAVGFFVFSNIVTNFVGLITTCTQVPQEVMSTSRPSMEWQFCDACLSYVPPRSWHCKYCKVCILKRDHHCLFAGCCIGQFNHRFFIMFLIYIVIGTLYCVVCESIFLLKTVDLVTPLAPLKIIFPAYAYLTGLETLSNECSILLYVVNWIALCGTSWMLHSQICMCLRGQVTHDKTVDSFTYDLGKTQNIKEVLGNRWYVAWIFPFISSPLPSNGLEWYTADTWRIKCQKRALKTQ</sequence>
<name>A0AAV7XMA0_9NEOP</name>
<keyword evidence="5 7" id="KW-0472">Membrane</keyword>
<comment type="caution">
    <text evidence="9">The sequence shown here is derived from an EMBL/GenBank/DDBJ whole genome shotgun (WGS) entry which is preliminary data.</text>
</comment>
<protein>
    <recommendedName>
        <fullName evidence="7">Palmitoyltransferase</fullName>
        <ecNumber evidence="7">2.3.1.225</ecNumber>
    </recommendedName>
</protein>
<dbReference type="PROSITE" id="PS50216">
    <property type="entry name" value="DHHC"/>
    <property type="match status" value="1"/>
</dbReference>
<evidence type="ECO:0000313" key="10">
    <source>
        <dbReference type="Proteomes" id="UP001075354"/>
    </source>
</evidence>
<keyword evidence="6 7" id="KW-0012">Acyltransferase</keyword>
<dbReference type="Pfam" id="PF01529">
    <property type="entry name" value="DHHC"/>
    <property type="match status" value="1"/>
</dbReference>
<dbReference type="InterPro" id="IPR039859">
    <property type="entry name" value="PFA4/ZDH16/20/ERF2-like"/>
</dbReference>
<dbReference type="Proteomes" id="UP001075354">
    <property type="component" value="Chromosome 8"/>
</dbReference>
<evidence type="ECO:0000256" key="4">
    <source>
        <dbReference type="ARBA" id="ARBA00022989"/>
    </source>
</evidence>
<feature type="transmembrane region" description="Helical" evidence="7">
    <location>
        <begin position="140"/>
        <end position="163"/>
    </location>
</feature>
<proteinExistence type="inferred from homology"/>